<comment type="similarity">
    <text evidence="3 14">Belongs to the ALG10 glucosyltransferase family.</text>
</comment>
<evidence type="ECO:0000256" key="9">
    <source>
        <dbReference type="ARBA" id="ARBA00022824"/>
    </source>
</evidence>
<sequence>MSVSYIAYCGLCVSVLKELNNILDEPYMDEPFHIPQAQAYCRGEYDYWDPKITTPPGLYIMSVLFKRVFMFKCSLPMLRLTTTLALLALPIALTRLSCFYRRIRPPASILAPTSDAIVLSLFPIAWFFGFLYYTEVPSLIFVVATIVAAGDDRHWLAGLLGLMSCTFRQTNIIWTLYAYVTSQLIYLRYRRPGPDSQVQNKLHDPPADQARIVDLYKSVLSLPGVLPDILPDFVPYALVLAVFASFVAWNGGIVLGDKSNHIPVLHVPQFYYFFAFSTAFGWPVLISGTDGIPGLLRKIWVRTFGSPIRSLITAVILAVMLITVNLYTIHHPFLLSDNRHYTFYVWHRIYMFHWLAPYALVPAYFVCAWAWFLRVGNEQSMLQTIALPTFTLVTLLPTPLLEPRYFLIPYLLLRMQIVNVPSWALVLEGVWYVVINIVTMGVFLYIPREGVGRFMW</sequence>
<evidence type="ECO:0000313" key="16">
    <source>
        <dbReference type="Proteomes" id="UP000799118"/>
    </source>
</evidence>
<dbReference type="InterPro" id="IPR016900">
    <property type="entry name" value="Alg10"/>
</dbReference>
<evidence type="ECO:0000256" key="1">
    <source>
        <dbReference type="ARBA" id="ARBA00004477"/>
    </source>
</evidence>
<dbReference type="GO" id="GO:0005789">
    <property type="term" value="C:endoplasmic reticulum membrane"/>
    <property type="evidence" value="ECO:0007669"/>
    <property type="project" value="UniProtKB-SubCell"/>
</dbReference>
<feature type="transmembrane region" description="Helical" evidence="14">
    <location>
        <begin position="349"/>
        <end position="372"/>
    </location>
</feature>
<dbReference type="EMBL" id="ML769388">
    <property type="protein sequence ID" value="KAE9409315.1"/>
    <property type="molecule type" value="Genomic_DNA"/>
</dbReference>
<evidence type="ECO:0000313" key="15">
    <source>
        <dbReference type="EMBL" id="KAE9409315.1"/>
    </source>
</evidence>
<evidence type="ECO:0000256" key="5">
    <source>
        <dbReference type="ARBA" id="ARBA00018512"/>
    </source>
</evidence>
<feature type="transmembrane region" description="Helical" evidence="14">
    <location>
        <begin position="233"/>
        <end position="250"/>
    </location>
</feature>
<comment type="subcellular location">
    <subcellularLocation>
        <location evidence="1">Endoplasmic reticulum membrane</location>
        <topology evidence="1">Multi-pass membrane protein</topology>
    </subcellularLocation>
</comment>
<dbReference type="PIRSF" id="PIRSF028810">
    <property type="entry name" value="Alpha1_2_glucosyltferase_Alg10"/>
    <property type="match status" value="1"/>
</dbReference>
<evidence type="ECO:0000256" key="12">
    <source>
        <dbReference type="ARBA" id="ARBA00044727"/>
    </source>
</evidence>
<evidence type="ECO:0000256" key="2">
    <source>
        <dbReference type="ARBA" id="ARBA00004922"/>
    </source>
</evidence>
<feature type="transmembrane region" description="Helical" evidence="14">
    <location>
        <begin position="77"/>
        <end position="96"/>
    </location>
</feature>
<name>A0A6A4ILI4_9AGAR</name>
<comment type="pathway">
    <text evidence="2">Protein modification; protein glycosylation.</text>
</comment>
<dbReference type="GO" id="GO:0106073">
    <property type="term" value="F:dolichyl pyrophosphate Glc2Man9GlcNAc2 alpha-1,2-glucosyltransferase activity"/>
    <property type="evidence" value="ECO:0007669"/>
    <property type="project" value="UniProtKB-UniRule"/>
</dbReference>
<dbReference type="GO" id="GO:0006488">
    <property type="term" value="P:dolichol-linked oligosaccharide biosynthetic process"/>
    <property type="evidence" value="ECO:0007669"/>
    <property type="project" value="UniProtKB-UniRule"/>
</dbReference>
<evidence type="ECO:0000256" key="8">
    <source>
        <dbReference type="ARBA" id="ARBA00022692"/>
    </source>
</evidence>
<keyword evidence="7" id="KW-0808">Transferase</keyword>
<dbReference type="OrthoDB" id="4769at2759"/>
<accession>A0A6A4ILI4</accession>
<feature type="transmembrane region" description="Helical" evidence="14">
    <location>
        <begin position="154"/>
        <end position="180"/>
    </location>
</feature>
<gene>
    <name evidence="15" type="ORF">BT96DRAFT_872719</name>
</gene>
<reference evidence="15" key="1">
    <citation type="journal article" date="2019" name="Environ. Microbiol.">
        <title>Fungal ecological strategies reflected in gene transcription - a case study of two litter decomposers.</title>
        <authorList>
            <person name="Barbi F."/>
            <person name="Kohler A."/>
            <person name="Barry K."/>
            <person name="Baskaran P."/>
            <person name="Daum C."/>
            <person name="Fauchery L."/>
            <person name="Ihrmark K."/>
            <person name="Kuo A."/>
            <person name="LaButti K."/>
            <person name="Lipzen A."/>
            <person name="Morin E."/>
            <person name="Grigoriev I.V."/>
            <person name="Henrissat B."/>
            <person name="Lindahl B."/>
            <person name="Martin F."/>
        </authorList>
    </citation>
    <scope>NUCLEOTIDE SEQUENCE</scope>
    <source>
        <strain evidence="15">JB14</strain>
    </source>
</reference>
<keyword evidence="9" id="KW-0256">Endoplasmic reticulum</keyword>
<evidence type="ECO:0000256" key="7">
    <source>
        <dbReference type="ARBA" id="ARBA00022679"/>
    </source>
</evidence>
<dbReference type="PANTHER" id="PTHR12989">
    <property type="entry name" value="ALPHA-1,2-GLUCOSYLTRANSFERASE ALG10"/>
    <property type="match status" value="1"/>
</dbReference>
<feature type="transmembrane region" description="Helical" evidence="14">
    <location>
        <begin position="308"/>
        <end position="329"/>
    </location>
</feature>
<evidence type="ECO:0000256" key="13">
    <source>
        <dbReference type="ARBA" id="ARBA00048064"/>
    </source>
</evidence>
<evidence type="ECO:0000256" key="14">
    <source>
        <dbReference type="PIRNR" id="PIRNR028810"/>
    </source>
</evidence>
<comment type="function">
    <text evidence="12">Dol-P-Glc:Glc(2)Man(9)GlcNAc(2)-PP-Dol alpha-1,2-glucosyltransferase that operates in the biosynthetic pathway of dolichol-linked oligosaccharides, the glycan precursors employed in protein asparagine (N)-glycosylation. The assembly of dolichol-linked oligosaccharides begins on the cytosolic side of the endoplasmic reticulum membrane and finishes in its lumen. The sequential addition of sugars to dolichol pyrophosphate produces dolichol-linked oligosaccharides containing fourteen sugars, including two GlcNAcs, nine mannoses and three glucoses. Once assembled, the oligosaccharide is transferred from the lipid to nascent proteins by oligosaccharyltransferases. In the lumen of the endoplasmic reticulum, adds the third and last glucose residue from dolichyl phosphate glucose (Dol-P-Glc) onto the lipid-linked oligosaccharide intermediate Glc(2)Man(9)GlcNAc(2)-PP-Dol to produce Glc(3)Man(9)GlcNAc(2)-PP-Dol.</text>
</comment>
<evidence type="ECO:0000256" key="10">
    <source>
        <dbReference type="ARBA" id="ARBA00022989"/>
    </source>
</evidence>
<keyword evidence="16" id="KW-1185">Reference proteome</keyword>
<feature type="transmembrane region" description="Helical" evidence="14">
    <location>
        <begin position="421"/>
        <end position="446"/>
    </location>
</feature>
<keyword evidence="6 14" id="KW-0328">Glycosyltransferase</keyword>
<dbReference type="EC" id="2.4.1.256" evidence="4 14"/>
<keyword evidence="11 14" id="KW-0472">Membrane</keyword>
<comment type="catalytic activity">
    <reaction evidence="13">
        <text>an alpha-D-Glc-(1-&gt;3)-alpha-D-Glc-(1-&gt;3)-alpha-D-Man-(1-&gt;2)-alpha-D-Man-(1-&gt;2)-alpha-D-Man-(1-&gt;3)-[alpha-D-Man-(1-&gt;2)-alpha-D-Man-(1-&gt;3)-[alpha-D-Man-(1-&gt;2)-alpha-D-Man-(1-&gt;6)]-alpha-D-Man-(1-&gt;6)]-beta-D-Man-(1-&gt;4)-beta-D-GlcNAc-(1-&gt;4)-alpha-D-GlcNAc-diphospho-di-trans,poly-cis-dolichol + a di-trans,poly-cis-dolichyl beta-D-glucosyl phosphate = a alpha-D-Glc-(1-&gt;2)-alpha-D-Glc-(1-&gt;3)-alpha-D-Glc-(1-&gt;3)-alpha-D-Man-(1-&gt;2)-alpha-D-Man-(1-&gt;2)-alpha-D-Man-(1-&gt;3)-[alpha-D-Man-(1-&gt;2)-alpha-D-Man-(1-&gt;3)-[alpha-D-Man-(1-&gt;2)-alpha-D-Man-(1-&gt;6)]-alpha-D-Man-(1-&gt;6)]-beta-D-Man-(1-&gt;4)-beta-D-GlcNAc-(1-&gt;4)-alpha-D-GlcNAc-diphospho-di-trans,poly-cis-dolichol + a di-trans,poly-cis-dolichyl phosphate + H(+)</text>
        <dbReference type="Rhea" id="RHEA:29543"/>
        <dbReference type="Rhea" id="RHEA-COMP:19498"/>
        <dbReference type="Rhea" id="RHEA-COMP:19502"/>
        <dbReference type="Rhea" id="RHEA-COMP:19512"/>
        <dbReference type="Rhea" id="RHEA-COMP:19522"/>
        <dbReference type="ChEBI" id="CHEBI:15378"/>
        <dbReference type="ChEBI" id="CHEBI:57525"/>
        <dbReference type="ChEBI" id="CHEBI:57683"/>
        <dbReference type="ChEBI" id="CHEBI:132522"/>
        <dbReference type="ChEBI" id="CHEBI:132523"/>
        <dbReference type="EC" id="2.4.1.256"/>
    </reaction>
    <physiologicalReaction direction="left-to-right" evidence="13">
        <dbReference type="Rhea" id="RHEA:29544"/>
    </physiologicalReaction>
</comment>
<dbReference type="Pfam" id="PF04922">
    <property type="entry name" value="DIE2_ALG10"/>
    <property type="match status" value="1"/>
</dbReference>
<evidence type="ECO:0000256" key="11">
    <source>
        <dbReference type="ARBA" id="ARBA00023136"/>
    </source>
</evidence>
<evidence type="ECO:0000256" key="3">
    <source>
        <dbReference type="ARBA" id="ARBA00010600"/>
    </source>
</evidence>
<keyword evidence="10 14" id="KW-1133">Transmembrane helix</keyword>
<proteinExistence type="inferred from homology"/>
<organism evidence="15 16">
    <name type="scientific">Gymnopus androsaceus JB14</name>
    <dbReference type="NCBI Taxonomy" id="1447944"/>
    <lineage>
        <taxon>Eukaryota</taxon>
        <taxon>Fungi</taxon>
        <taxon>Dikarya</taxon>
        <taxon>Basidiomycota</taxon>
        <taxon>Agaricomycotina</taxon>
        <taxon>Agaricomycetes</taxon>
        <taxon>Agaricomycetidae</taxon>
        <taxon>Agaricales</taxon>
        <taxon>Marasmiineae</taxon>
        <taxon>Omphalotaceae</taxon>
        <taxon>Gymnopus</taxon>
    </lineage>
</organism>
<evidence type="ECO:0000256" key="6">
    <source>
        <dbReference type="ARBA" id="ARBA00022676"/>
    </source>
</evidence>
<keyword evidence="8 14" id="KW-0812">Transmembrane</keyword>
<protein>
    <recommendedName>
        <fullName evidence="5 14">Dol-P-Glc:Glc(2)Man(9)GlcNAc(2)-PP-Dol alpha-1,2-glucosyltransferase</fullName>
        <ecNumber evidence="4 14">2.4.1.256</ecNumber>
    </recommendedName>
</protein>
<evidence type="ECO:0000256" key="4">
    <source>
        <dbReference type="ARBA" id="ARBA00011967"/>
    </source>
</evidence>
<comment type="caution">
    <text evidence="14">Lacks conserved residue(s) required for the propagation of feature annotation.</text>
</comment>
<dbReference type="Proteomes" id="UP000799118">
    <property type="component" value="Unassembled WGS sequence"/>
</dbReference>
<feature type="transmembrane region" description="Helical" evidence="14">
    <location>
        <begin position="384"/>
        <end position="401"/>
    </location>
</feature>
<feature type="transmembrane region" description="Helical" evidence="14">
    <location>
        <begin position="270"/>
        <end position="296"/>
    </location>
</feature>
<dbReference type="PANTHER" id="PTHR12989:SF10">
    <property type="entry name" value="DOL-P-GLC:GLC(2)MAN(9)GLCNAC(2)-PP-DOL ALPHA-1,2-GLUCOSYLTRANSFERASE-RELATED"/>
    <property type="match status" value="1"/>
</dbReference>
<dbReference type="AlphaFoldDB" id="A0A6A4ILI4"/>